<feature type="region of interest" description="Disordered" evidence="1">
    <location>
        <begin position="104"/>
        <end position="171"/>
    </location>
</feature>
<gene>
    <name evidence="2" type="ORF">ECPE_LOCUS8468</name>
</gene>
<evidence type="ECO:0000313" key="4">
    <source>
        <dbReference type="WBParaSite" id="ECPE_0000849401-mRNA-1"/>
    </source>
</evidence>
<feature type="compositionally biased region" description="Polar residues" evidence="1">
    <location>
        <begin position="355"/>
        <end position="368"/>
    </location>
</feature>
<feature type="compositionally biased region" description="Low complexity" evidence="1">
    <location>
        <begin position="201"/>
        <end position="212"/>
    </location>
</feature>
<evidence type="ECO:0000256" key="1">
    <source>
        <dbReference type="SAM" id="MobiDB-lite"/>
    </source>
</evidence>
<feature type="compositionally biased region" description="Low complexity" evidence="1">
    <location>
        <begin position="119"/>
        <end position="128"/>
    </location>
</feature>
<feature type="compositionally biased region" description="Pro residues" evidence="1">
    <location>
        <begin position="151"/>
        <end position="163"/>
    </location>
</feature>
<dbReference type="WBParaSite" id="ECPE_0000849401-mRNA-1">
    <property type="protein sequence ID" value="ECPE_0000849401-mRNA-1"/>
    <property type="gene ID" value="ECPE_0000849401"/>
</dbReference>
<feature type="compositionally biased region" description="Polar residues" evidence="1">
    <location>
        <begin position="104"/>
        <end position="113"/>
    </location>
</feature>
<feature type="region of interest" description="Disordered" evidence="1">
    <location>
        <begin position="355"/>
        <end position="389"/>
    </location>
</feature>
<feature type="compositionally biased region" description="Low complexity" evidence="1">
    <location>
        <begin position="297"/>
        <end position="309"/>
    </location>
</feature>
<feature type="region of interest" description="Disordered" evidence="1">
    <location>
        <begin position="282"/>
        <end position="313"/>
    </location>
</feature>
<feature type="compositionally biased region" description="Low complexity" evidence="1">
    <location>
        <begin position="39"/>
        <end position="50"/>
    </location>
</feature>
<sequence length="508" mass="55254">MSNCSSPTPWSPEFTDDGSIQFPVLDRLGPEDNNAGPYSSSGRTSTTSTSVGIRTPAQPRSHRCMGTNGPNTDSHSSSAGKADTVLSSIKSVFSRWLENVRAKNSTASGTAQTARHRSSVTASSSSSSLRNPCKPTSHRSSKASLINLSGTPPPSNSPEPRPVPNSSSTAPEAERLALAVTVATAREAEIEAAERRRRQNSSTVHSPTPSSSRLAPLHLNTQRSWNRTQFSGSNTPMSNALCESDGLFHSSSIKSCLSHTQSGTNPSSVNHEAGLLRLSSNSSTHYRNARSIPNHYTTTSGSTSTSVTSNPFDSKPIAMQGHFSPLVIPKSMSDHTGPFIANSCIMGSEFRHSSNSKLDNHYDSSNSGVPHPSDETSLPPQQSDYGRSFNSQYRYSPEPWITQYNHPSLHKCWHLTPNSHLCVPGVVQYRQRNSVGVFSGVSAMLQAAEMANHRICRIQSGQISGLRRTRSVPILNEIVSFCDFANRFSQFDWCPPTELFDPERYFDH</sequence>
<feature type="region of interest" description="Disordered" evidence="1">
    <location>
        <begin position="191"/>
        <end position="217"/>
    </location>
</feature>
<reference evidence="2 3" key="2">
    <citation type="submission" date="2018-11" db="EMBL/GenBank/DDBJ databases">
        <authorList>
            <consortium name="Pathogen Informatics"/>
        </authorList>
    </citation>
    <scope>NUCLEOTIDE SEQUENCE [LARGE SCALE GENOMIC DNA]</scope>
    <source>
        <strain evidence="2 3">Egypt</strain>
    </source>
</reference>
<proteinExistence type="predicted"/>
<dbReference type="Proteomes" id="UP000272942">
    <property type="component" value="Unassembled WGS sequence"/>
</dbReference>
<name>A0A183AND3_9TREM</name>
<keyword evidence="3" id="KW-1185">Reference proteome</keyword>
<dbReference type="EMBL" id="UZAN01046016">
    <property type="protein sequence ID" value="VDP83593.1"/>
    <property type="molecule type" value="Genomic_DNA"/>
</dbReference>
<organism evidence="4">
    <name type="scientific">Echinostoma caproni</name>
    <dbReference type="NCBI Taxonomy" id="27848"/>
    <lineage>
        <taxon>Eukaryota</taxon>
        <taxon>Metazoa</taxon>
        <taxon>Spiralia</taxon>
        <taxon>Lophotrochozoa</taxon>
        <taxon>Platyhelminthes</taxon>
        <taxon>Trematoda</taxon>
        <taxon>Digenea</taxon>
        <taxon>Plagiorchiida</taxon>
        <taxon>Echinostomata</taxon>
        <taxon>Echinostomatoidea</taxon>
        <taxon>Echinostomatidae</taxon>
        <taxon>Echinostoma</taxon>
    </lineage>
</organism>
<accession>A0A183AND3</accession>
<evidence type="ECO:0000313" key="3">
    <source>
        <dbReference type="Proteomes" id="UP000272942"/>
    </source>
</evidence>
<feature type="compositionally biased region" description="Polar residues" evidence="1">
    <location>
        <begin position="68"/>
        <end position="82"/>
    </location>
</feature>
<evidence type="ECO:0000313" key="2">
    <source>
        <dbReference type="EMBL" id="VDP83593.1"/>
    </source>
</evidence>
<feature type="region of interest" description="Disordered" evidence="1">
    <location>
        <begin position="1"/>
        <end position="82"/>
    </location>
</feature>
<reference evidence="4" key="1">
    <citation type="submission" date="2016-06" db="UniProtKB">
        <authorList>
            <consortium name="WormBaseParasite"/>
        </authorList>
    </citation>
    <scope>IDENTIFICATION</scope>
</reference>
<dbReference type="AlphaFoldDB" id="A0A183AND3"/>
<feature type="compositionally biased region" description="Polar residues" evidence="1">
    <location>
        <begin position="375"/>
        <end position="389"/>
    </location>
</feature>
<protein>
    <submittedName>
        <fullName evidence="4">Rho-GAP domain-containing protein</fullName>
    </submittedName>
</protein>